<evidence type="ECO:0000313" key="2">
    <source>
        <dbReference type="EMBL" id="EAR97514.1"/>
    </source>
</evidence>
<accession>I7LV98</accession>
<name>I7LV98_TETTS</name>
<evidence type="ECO:0000313" key="3">
    <source>
        <dbReference type="Proteomes" id="UP000009168"/>
    </source>
</evidence>
<dbReference type="AlphaFoldDB" id="I7LV98"/>
<proteinExistence type="predicted"/>
<evidence type="ECO:0000256" key="1">
    <source>
        <dbReference type="SAM" id="Coils"/>
    </source>
</evidence>
<dbReference type="EMBL" id="GG662663">
    <property type="protein sequence ID" value="EAR97514.1"/>
    <property type="molecule type" value="Genomic_DNA"/>
</dbReference>
<dbReference type="KEGG" id="tet:TTHERM_00437630"/>
<dbReference type="InParanoid" id="I7LV98"/>
<sequence length="163" mass="20324">MNKVRQGILNRPVQQYHGRNQTTLDLQHEKESQKMQSKQNLYNNIHEHRRAFFDGSREEKYELRQHQKKEVDFLKDAKDCYQLREKKLNEYENAKNYKYFLENARKEEQARAAKREYERHMMNQNRKMIQEKVERKDFEKQFSIYQDLENNRVDFNKKSHDYR</sequence>
<dbReference type="GeneID" id="7843315"/>
<dbReference type="HOGENOM" id="CLU_1630389_0_0_1"/>
<dbReference type="RefSeq" id="XP_001017759.1">
    <property type="nucleotide sequence ID" value="XM_001017759.3"/>
</dbReference>
<keyword evidence="1" id="KW-0175">Coiled coil</keyword>
<keyword evidence="3" id="KW-1185">Reference proteome</keyword>
<feature type="coiled-coil region" evidence="1">
    <location>
        <begin position="74"/>
        <end position="127"/>
    </location>
</feature>
<reference evidence="3" key="1">
    <citation type="journal article" date="2006" name="PLoS Biol.">
        <title>Macronuclear genome sequence of the ciliate Tetrahymena thermophila, a model eukaryote.</title>
        <authorList>
            <person name="Eisen J.A."/>
            <person name="Coyne R.S."/>
            <person name="Wu M."/>
            <person name="Wu D."/>
            <person name="Thiagarajan M."/>
            <person name="Wortman J.R."/>
            <person name="Badger J.H."/>
            <person name="Ren Q."/>
            <person name="Amedeo P."/>
            <person name="Jones K.M."/>
            <person name="Tallon L.J."/>
            <person name="Delcher A.L."/>
            <person name="Salzberg S.L."/>
            <person name="Silva J.C."/>
            <person name="Haas B.J."/>
            <person name="Majoros W.H."/>
            <person name="Farzad M."/>
            <person name="Carlton J.M."/>
            <person name="Smith R.K. Jr."/>
            <person name="Garg J."/>
            <person name="Pearlman R.E."/>
            <person name="Karrer K.M."/>
            <person name="Sun L."/>
            <person name="Manning G."/>
            <person name="Elde N.C."/>
            <person name="Turkewitz A.P."/>
            <person name="Asai D.J."/>
            <person name="Wilkes D.E."/>
            <person name="Wang Y."/>
            <person name="Cai H."/>
            <person name="Collins K."/>
            <person name="Stewart B.A."/>
            <person name="Lee S.R."/>
            <person name="Wilamowska K."/>
            <person name="Weinberg Z."/>
            <person name="Ruzzo W.L."/>
            <person name="Wloga D."/>
            <person name="Gaertig J."/>
            <person name="Frankel J."/>
            <person name="Tsao C.-C."/>
            <person name="Gorovsky M.A."/>
            <person name="Keeling P.J."/>
            <person name="Waller R.F."/>
            <person name="Patron N.J."/>
            <person name="Cherry J.M."/>
            <person name="Stover N.A."/>
            <person name="Krieger C.J."/>
            <person name="del Toro C."/>
            <person name="Ryder H.F."/>
            <person name="Williamson S.C."/>
            <person name="Barbeau R.A."/>
            <person name="Hamilton E.P."/>
            <person name="Orias E."/>
        </authorList>
    </citation>
    <scope>NUCLEOTIDE SEQUENCE [LARGE SCALE GENOMIC DNA]</scope>
    <source>
        <strain evidence="3">SB210</strain>
    </source>
</reference>
<dbReference type="Proteomes" id="UP000009168">
    <property type="component" value="Unassembled WGS sequence"/>
</dbReference>
<organism evidence="2 3">
    <name type="scientific">Tetrahymena thermophila (strain SB210)</name>
    <dbReference type="NCBI Taxonomy" id="312017"/>
    <lineage>
        <taxon>Eukaryota</taxon>
        <taxon>Sar</taxon>
        <taxon>Alveolata</taxon>
        <taxon>Ciliophora</taxon>
        <taxon>Intramacronucleata</taxon>
        <taxon>Oligohymenophorea</taxon>
        <taxon>Hymenostomatida</taxon>
        <taxon>Tetrahymenina</taxon>
        <taxon>Tetrahymenidae</taxon>
        <taxon>Tetrahymena</taxon>
    </lineage>
</organism>
<gene>
    <name evidence="2" type="ORF">TTHERM_00437630</name>
</gene>
<protein>
    <submittedName>
        <fullName evidence="2">Uncharacterized protein</fullName>
    </submittedName>
</protein>